<dbReference type="Pfam" id="PF14206">
    <property type="entry name" value="Cys_rich_CPCC"/>
    <property type="match status" value="1"/>
</dbReference>
<dbReference type="RefSeq" id="WP_343767328.1">
    <property type="nucleotide sequence ID" value="NZ_BAAACF010000001.1"/>
</dbReference>
<accession>A0ABN1ITA8</accession>
<dbReference type="Proteomes" id="UP001500339">
    <property type="component" value="Unassembled WGS sequence"/>
</dbReference>
<feature type="domain" description="Cysteine-rich CPCC" evidence="1">
    <location>
        <begin position="33"/>
        <end position="106"/>
    </location>
</feature>
<name>A0ABN1ITA8_9CLOT</name>
<keyword evidence="3" id="KW-1185">Reference proteome</keyword>
<dbReference type="EMBL" id="BAAACF010000001">
    <property type="protein sequence ID" value="GAA0720615.1"/>
    <property type="molecule type" value="Genomic_DNA"/>
</dbReference>
<protein>
    <recommendedName>
        <fullName evidence="1">Cysteine-rich CPCC domain-containing protein</fullName>
    </recommendedName>
</protein>
<proteinExistence type="predicted"/>
<dbReference type="InterPro" id="IPR025983">
    <property type="entry name" value="Cys_rich_CPCC"/>
</dbReference>
<evidence type="ECO:0000259" key="1">
    <source>
        <dbReference type="Pfam" id="PF14206"/>
    </source>
</evidence>
<gene>
    <name evidence="2" type="ORF">GCM10008905_10000</name>
</gene>
<sequence length="111" mass="12865">MNSKQYKYLPVVNYGEEAKNRTDIEIDIIGNSSCPCCRFITIPNNGDALAYICPICFWEIDLFIKSDDETSDQNHGLTLIKARKNYQQFGAVLPNLKKYCRQPKEYEYPTK</sequence>
<organism evidence="2 3">
    <name type="scientific">Clostridium malenominatum</name>
    <dbReference type="NCBI Taxonomy" id="1539"/>
    <lineage>
        <taxon>Bacteria</taxon>
        <taxon>Bacillati</taxon>
        <taxon>Bacillota</taxon>
        <taxon>Clostridia</taxon>
        <taxon>Eubacteriales</taxon>
        <taxon>Clostridiaceae</taxon>
        <taxon>Clostridium</taxon>
    </lineage>
</organism>
<evidence type="ECO:0000313" key="2">
    <source>
        <dbReference type="EMBL" id="GAA0720615.1"/>
    </source>
</evidence>
<evidence type="ECO:0000313" key="3">
    <source>
        <dbReference type="Proteomes" id="UP001500339"/>
    </source>
</evidence>
<reference evidence="2 3" key="1">
    <citation type="journal article" date="2019" name="Int. J. Syst. Evol. Microbiol.">
        <title>The Global Catalogue of Microorganisms (GCM) 10K type strain sequencing project: providing services to taxonomists for standard genome sequencing and annotation.</title>
        <authorList>
            <consortium name="The Broad Institute Genomics Platform"/>
            <consortium name="The Broad Institute Genome Sequencing Center for Infectious Disease"/>
            <person name="Wu L."/>
            <person name="Ma J."/>
        </authorList>
    </citation>
    <scope>NUCLEOTIDE SEQUENCE [LARGE SCALE GENOMIC DNA]</scope>
    <source>
        <strain evidence="2 3">JCM 1405</strain>
    </source>
</reference>
<comment type="caution">
    <text evidence="2">The sequence shown here is derived from an EMBL/GenBank/DDBJ whole genome shotgun (WGS) entry which is preliminary data.</text>
</comment>